<proteinExistence type="evidence at protein level"/>
<feature type="signal peptide" evidence="18">
    <location>
        <begin position="1"/>
        <end position="15"/>
    </location>
</feature>
<evidence type="ECO:0000256" key="18">
    <source>
        <dbReference type="SAM" id="SignalP"/>
    </source>
</evidence>
<feature type="transmembrane region" description="Helical" evidence="17">
    <location>
        <begin position="137"/>
        <end position="156"/>
    </location>
</feature>
<dbReference type="SUPFAM" id="SSF118215">
    <property type="entry name" value="Proton glutamate symport protein"/>
    <property type="match status" value="1"/>
</dbReference>
<evidence type="ECO:0000256" key="8">
    <source>
        <dbReference type="ARBA" id="ARBA00022958"/>
    </source>
</evidence>
<comment type="subunit">
    <text evidence="2">Homotrimer.</text>
</comment>
<dbReference type="Reactome" id="R-SSC-210455">
    <property type="pathway name" value="Astrocytic Glutamate-Glutamine Uptake And Metabolism"/>
</dbReference>
<dbReference type="GO" id="GO:0007605">
    <property type="term" value="P:sensory perception of sound"/>
    <property type="evidence" value="ECO:0007669"/>
    <property type="project" value="Ensembl"/>
</dbReference>
<comment type="similarity">
    <text evidence="17">Belongs to the dicarboxylate/amino acid:cation symporter (DAACS) (TC 2.A.23) family.</text>
</comment>
<dbReference type="GO" id="GO:0015501">
    <property type="term" value="F:glutamate:sodium symporter activity"/>
    <property type="evidence" value="ECO:0000318"/>
    <property type="project" value="GO_Central"/>
</dbReference>
<evidence type="ECO:0000256" key="13">
    <source>
        <dbReference type="ARBA" id="ARBA00023180"/>
    </source>
</evidence>
<evidence type="ECO:0000256" key="9">
    <source>
        <dbReference type="ARBA" id="ARBA00022970"/>
    </source>
</evidence>
<dbReference type="GO" id="GO:0005886">
    <property type="term" value="C:plasma membrane"/>
    <property type="evidence" value="ECO:0000318"/>
    <property type="project" value="GO_Central"/>
</dbReference>
<dbReference type="GO" id="GO:0043025">
    <property type="term" value="C:neuronal cell body"/>
    <property type="evidence" value="ECO:0007669"/>
    <property type="project" value="Ensembl"/>
</dbReference>
<dbReference type="PANTHER" id="PTHR11958:SF24">
    <property type="entry name" value="EXCITATORY AMINO ACID TRANSPORTER 1"/>
    <property type="match status" value="1"/>
</dbReference>
<evidence type="ECO:0000256" key="11">
    <source>
        <dbReference type="ARBA" id="ARBA00023053"/>
    </source>
</evidence>
<evidence type="ECO:0000256" key="16">
    <source>
        <dbReference type="ARBA" id="ARBA00049118"/>
    </source>
</evidence>
<evidence type="ECO:0000256" key="3">
    <source>
        <dbReference type="ARBA" id="ARBA00022448"/>
    </source>
</evidence>
<dbReference type="GO" id="GO:0050885">
    <property type="term" value="P:neuromuscular process controlling balance"/>
    <property type="evidence" value="ECO:0007669"/>
    <property type="project" value="Ensembl"/>
</dbReference>
<keyword evidence="3 17" id="KW-0813">Transport</keyword>
<dbReference type="GO" id="GO:0045202">
    <property type="term" value="C:synapse"/>
    <property type="evidence" value="ECO:0007669"/>
    <property type="project" value="Ensembl"/>
</dbReference>
<keyword evidence="21" id="KW-1267">Proteomics identification</keyword>
<feature type="transmembrane region" description="Helical" evidence="17">
    <location>
        <begin position="391"/>
        <end position="409"/>
    </location>
</feature>
<reference evidence="19" key="3">
    <citation type="submission" date="2025-09" db="UniProtKB">
        <authorList>
            <consortium name="Ensembl"/>
        </authorList>
    </citation>
    <scope>IDENTIFICATION</scope>
</reference>
<evidence type="ECO:0000313" key="20">
    <source>
        <dbReference type="Proteomes" id="UP000008227"/>
    </source>
</evidence>
<dbReference type="PRINTS" id="PR00173">
    <property type="entry name" value="EDTRNSPORT"/>
</dbReference>
<keyword evidence="4" id="KW-1003">Cell membrane</keyword>
<dbReference type="InterPro" id="IPR036458">
    <property type="entry name" value="Na:dicarbo_symporter_sf"/>
</dbReference>
<dbReference type="GO" id="GO:0071805">
    <property type="term" value="P:potassium ion transmembrane transport"/>
    <property type="evidence" value="ECO:0007669"/>
    <property type="project" value="Ensembl"/>
</dbReference>
<keyword evidence="11" id="KW-0915">Sodium</keyword>
<dbReference type="GO" id="GO:0021545">
    <property type="term" value="P:cranial nerve development"/>
    <property type="evidence" value="ECO:0007669"/>
    <property type="project" value="Ensembl"/>
</dbReference>
<dbReference type="PROSITE" id="PS00713">
    <property type="entry name" value="NA_DICARBOXYL_SYMP_1"/>
    <property type="match status" value="1"/>
</dbReference>
<dbReference type="FunCoup" id="A0A8W4F8R6">
    <property type="interactions" value="121"/>
</dbReference>
<dbReference type="PANTHER" id="PTHR11958">
    <property type="entry name" value="SODIUM/DICARBOXYLATE SYMPORTER-RELATED"/>
    <property type="match status" value="1"/>
</dbReference>
<keyword evidence="12 17" id="KW-0472">Membrane</keyword>
<evidence type="ECO:0000256" key="6">
    <source>
        <dbReference type="ARBA" id="ARBA00022723"/>
    </source>
</evidence>
<feature type="transmembrane region" description="Helical" evidence="17">
    <location>
        <begin position="281"/>
        <end position="302"/>
    </location>
</feature>
<dbReference type="GO" id="GO:0006883">
    <property type="term" value="P:intracellular sodium ion homeostasis"/>
    <property type="evidence" value="ECO:0007669"/>
    <property type="project" value="Ensembl"/>
</dbReference>
<evidence type="ECO:0000256" key="14">
    <source>
        <dbReference type="ARBA" id="ARBA00047601"/>
    </source>
</evidence>
<feature type="transmembrane region" description="Helical" evidence="17">
    <location>
        <begin position="168"/>
        <end position="190"/>
    </location>
</feature>
<keyword evidence="13" id="KW-0325">Glycoprotein</keyword>
<dbReference type="InterPro" id="IPR018107">
    <property type="entry name" value="Na-dicarboxylate_symporter_CS"/>
</dbReference>
<dbReference type="Proteomes" id="UP000008227">
    <property type="component" value="Chromosome 16"/>
</dbReference>
<dbReference type="GeneTree" id="ENSGT00940000155464"/>
<evidence type="ECO:0000256" key="10">
    <source>
        <dbReference type="ARBA" id="ARBA00022989"/>
    </source>
</evidence>
<accession>A0A8W4F8R6</accession>
<reference evidence="19" key="1">
    <citation type="journal article" date="2020" name="Gigascience">
        <title>An improved pig reference genome sequence to enable pig genetics and genomics research.</title>
        <authorList>
            <person name="Warr A."/>
            <person name="Affara N."/>
            <person name="Aken B."/>
            <person name="Beiki H."/>
            <person name="Bickhart D.M."/>
            <person name="Billis K."/>
            <person name="Chow W."/>
            <person name="Eory L."/>
            <person name="Finlayson H.A."/>
            <person name="Flicek P."/>
            <person name="Giron C.G."/>
            <person name="Griffin D.K."/>
            <person name="Hall R."/>
            <person name="Hannum G."/>
            <person name="Hourlier T."/>
            <person name="Howe K."/>
            <person name="Hume D.A."/>
            <person name="Izuogu O."/>
            <person name="Kim K."/>
            <person name="Koren S."/>
            <person name="Liu H."/>
            <person name="Manchanda N."/>
            <person name="Martin F.J."/>
            <person name="Nonneman D.J."/>
            <person name="O'Connor R.E."/>
            <person name="Phillippy A.M."/>
            <person name="Rohrer G.A."/>
            <person name="Rosen B.D."/>
            <person name="Rund L.A."/>
            <person name="Sargent C.A."/>
            <person name="Schook L.B."/>
            <person name="Schroeder S.G."/>
            <person name="Schwartz A.S."/>
            <person name="Skinner B.M."/>
            <person name="Talbot R."/>
            <person name="Tseng E."/>
            <person name="Tuggle C.K."/>
            <person name="Watson M."/>
            <person name="Smith T.P.L."/>
            <person name="Archibald A.L."/>
        </authorList>
    </citation>
    <scope>NUCLEOTIDE SEQUENCE [LARGE SCALE GENOMIC DNA]</scope>
    <source>
        <strain evidence="19">Duroc</strain>
    </source>
</reference>
<evidence type="ECO:0000256" key="12">
    <source>
        <dbReference type="ARBA" id="ARBA00023136"/>
    </source>
</evidence>
<dbReference type="AlphaFoldDB" id="A0A8W4F8R6"/>
<comment type="catalytic activity">
    <reaction evidence="16">
        <text>D-aspartate(out) + K(+)(in) + 3 Na(+)(out) + H(+)(out) = D-aspartate(in) + K(+)(out) + 3 Na(+)(in) + H(+)(in)</text>
        <dbReference type="Rhea" id="RHEA:71379"/>
        <dbReference type="ChEBI" id="CHEBI:15378"/>
        <dbReference type="ChEBI" id="CHEBI:29101"/>
        <dbReference type="ChEBI" id="CHEBI:29103"/>
        <dbReference type="ChEBI" id="CHEBI:29990"/>
    </reaction>
</comment>
<dbReference type="InterPro" id="IPR050746">
    <property type="entry name" value="DAACS"/>
</dbReference>
<protein>
    <recommendedName>
        <fullName evidence="17">Amino acid transporter</fullName>
    </recommendedName>
</protein>
<dbReference type="GO" id="GO:0150104">
    <property type="term" value="P:transport across blood-brain barrier"/>
    <property type="evidence" value="ECO:0007669"/>
    <property type="project" value="UniProtKB-ARBA"/>
</dbReference>
<evidence type="ECO:0007829" key="21">
    <source>
        <dbReference type="PeptideAtlas" id="A0A8W4F8R6"/>
    </source>
</evidence>
<dbReference type="InterPro" id="IPR001991">
    <property type="entry name" value="Na-dicarboxylate_symporter"/>
</dbReference>
<dbReference type="GO" id="GO:0048667">
    <property type="term" value="P:cell morphogenesis involved in neuron differentiation"/>
    <property type="evidence" value="ECO:0007669"/>
    <property type="project" value="Ensembl"/>
</dbReference>
<evidence type="ECO:0000313" key="19">
    <source>
        <dbReference type="Ensembl" id="ENSSSCP00000075710.1"/>
    </source>
</evidence>
<dbReference type="GO" id="GO:0009416">
    <property type="term" value="P:response to light stimulus"/>
    <property type="evidence" value="ECO:0007669"/>
    <property type="project" value="Ensembl"/>
</dbReference>
<comment type="catalytic activity">
    <reaction evidence="15">
        <text>K(+)(in) + L-aspartate(out) + 3 Na(+)(out) + H(+)(out) = K(+)(out) + L-aspartate(in) + 3 Na(+)(in) + H(+)(in)</text>
        <dbReference type="Rhea" id="RHEA:70851"/>
        <dbReference type="ChEBI" id="CHEBI:15378"/>
        <dbReference type="ChEBI" id="CHEBI:29101"/>
        <dbReference type="ChEBI" id="CHEBI:29103"/>
        <dbReference type="ChEBI" id="CHEBI:29991"/>
    </reaction>
</comment>
<dbReference type="GO" id="GO:0015175">
    <property type="term" value="F:neutral L-amino acid transmembrane transporter activity"/>
    <property type="evidence" value="ECO:0000318"/>
    <property type="project" value="GO_Central"/>
</dbReference>
<keyword evidence="9" id="KW-0029">Amino-acid transport</keyword>
<dbReference type="GO" id="GO:0016595">
    <property type="term" value="F:glutamate binding"/>
    <property type="evidence" value="ECO:0007669"/>
    <property type="project" value="Ensembl"/>
</dbReference>
<dbReference type="GO" id="GO:1902476">
    <property type="term" value="P:chloride transmembrane transport"/>
    <property type="evidence" value="ECO:0007669"/>
    <property type="project" value="Ensembl"/>
</dbReference>
<dbReference type="GO" id="GO:0050806">
    <property type="term" value="P:positive regulation of synaptic transmission"/>
    <property type="evidence" value="ECO:0007669"/>
    <property type="project" value="Ensembl"/>
</dbReference>
<comment type="catalytic activity">
    <reaction evidence="14">
        <text>K(+)(in) + L-glutamate(out) + 3 Na(+)(out) + H(+)(out) = K(+)(out) + L-glutamate(in) + 3 Na(+)(in) + H(+)(in)</text>
        <dbReference type="Rhea" id="RHEA:70699"/>
        <dbReference type="ChEBI" id="CHEBI:15378"/>
        <dbReference type="ChEBI" id="CHEBI:29101"/>
        <dbReference type="ChEBI" id="CHEBI:29103"/>
        <dbReference type="ChEBI" id="CHEBI:29985"/>
    </reaction>
</comment>
<dbReference type="GO" id="GO:0009986">
    <property type="term" value="C:cell surface"/>
    <property type="evidence" value="ECO:0007669"/>
    <property type="project" value="Ensembl"/>
</dbReference>
<dbReference type="GO" id="GO:0140009">
    <property type="term" value="P:L-aspartate import across plasma membrane"/>
    <property type="evidence" value="ECO:0000318"/>
    <property type="project" value="GO_Central"/>
</dbReference>
<evidence type="ECO:0000256" key="4">
    <source>
        <dbReference type="ARBA" id="ARBA00022475"/>
    </source>
</evidence>
<dbReference type="Pfam" id="PF00375">
    <property type="entry name" value="SDF"/>
    <property type="match status" value="1"/>
</dbReference>
<feature type="transmembrane region" description="Helical" evidence="17">
    <location>
        <begin position="359"/>
        <end position="385"/>
    </location>
</feature>
<feature type="transmembrane region" description="Helical" evidence="17">
    <location>
        <begin position="94"/>
        <end position="116"/>
    </location>
</feature>
<keyword evidence="18" id="KW-0732">Signal</keyword>
<dbReference type="GO" id="GO:0070779">
    <property type="term" value="P:D-aspartate import across plasma membrane"/>
    <property type="evidence" value="ECO:0000318"/>
    <property type="project" value="GO_Central"/>
</dbReference>
<dbReference type="GO" id="GO:0071314">
    <property type="term" value="P:cellular response to cocaine"/>
    <property type="evidence" value="ECO:0007669"/>
    <property type="project" value="Ensembl"/>
</dbReference>
<dbReference type="GO" id="GO:0098712">
    <property type="term" value="P:L-glutamate import across plasma membrane"/>
    <property type="evidence" value="ECO:0000318"/>
    <property type="project" value="GO_Central"/>
</dbReference>
<comment type="subcellular location">
    <subcellularLocation>
        <location evidence="1">Cell membrane</location>
        <topology evidence="1">Multi-pass membrane protein</topology>
    </subcellularLocation>
    <subcellularLocation>
        <location evidence="17">Membrane</location>
        <topology evidence="17">Multi-pass membrane protein</topology>
    </subcellularLocation>
</comment>
<keyword evidence="8" id="KW-0630">Potassium</keyword>
<keyword evidence="5 17" id="KW-0812">Transmembrane</keyword>
<dbReference type="PROSITE" id="PS00714">
    <property type="entry name" value="NA_DICARBOXYL_SYMP_2"/>
    <property type="match status" value="1"/>
</dbReference>
<evidence type="ECO:0000256" key="1">
    <source>
        <dbReference type="ARBA" id="ARBA00004651"/>
    </source>
</evidence>
<evidence type="ECO:0000256" key="15">
    <source>
        <dbReference type="ARBA" id="ARBA00048715"/>
    </source>
</evidence>
<reference evidence="19" key="2">
    <citation type="submission" date="2025-08" db="UniProtKB">
        <authorList>
            <consortium name="Ensembl"/>
        </authorList>
    </citation>
    <scope>IDENTIFICATION</scope>
</reference>
<dbReference type="GO" id="GO:0070633">
    <property type="term" value="P:transepithelial transport"/>
    <property type="evidence" value="ECO:0007669"/>
    <property type="project" value="UniProtKB-ARBA"/>
</dbReference>
<dbReference type="Reactome" id="R-SSC-425393">
    <property type="pathway name" value="Transport of inorganic cations/anions and amino acids/oligopeptides"/>
</dbReference>
<keyword evidence="6" id="KW-0479">Metal-binding</keyword>
<dbReference type="GO" id="GO:0009611">
    <property type="term" value="P:response to wounding"/>
    <property type="evidence" value="ECO:0007669"/>
    <property type="project" value="Ensembl"/>
</dbReference>
<dbReference type="FunFam" id="1.10.3860.10:FF:000002">
    <property type="entry name" value="Amino acid transporter"/>
    <property type="match status" value="1"/>
</dbReference>
<dbReference type="GO" id="GO:0009449">
    <property type="term" value="P:gamma-aminobutyric acid biosynthetic process"/>
    <property type="evidence" value="ECO:0007669"/>
    <property type="project" value="Ensembl"/>
</dbReference>
<gene>
    <name evidence="19" type="primary">SLC1A3</name>
</gene>
<keyword evidence="10 17" id="KW-1133">Transmembrane helix</keyword>
<dbReference type="Reactome" id="R-SSC-210500">
    <property type="pathway name" value="Glutamate Neurotransmitter Release Cycle"/>
</dbReference>
<dbReference type="Ensembl" id="ENSSSCT00000106508.1">
    <property type="protein sequence ID" value="ENSSSCP00000075710.1"/>
    <property type="gene ID" value="ENSSSCG00000016841.5"/>
</dbReference>
<evidence type="ECO:0000256" key="5">
    <source>
        <dbReference type="ARBA" id="ARBA00022692"/>
    </source>
</evidence>
<dbReference type="GO" id="GO:0005314">
    <property type="term" value="F:high-affinity L-glutamate transmembrane transporter activity"/>
    <property type="evidence" value="ECO:0007669"/>
    <property type="project" value="Ensembl"/>
</dbReference>
<dbReference type="GO" id="GO:0046872">
    <property type="term" value="F:metal ion binding"/>
    <property type="evidence" value="ECO:0007669"/>
    <property type="project" value="UniProtKB-KW"/>
</dbReference>
<dbReference type="GO" id="GO:0031223">
    <property type="term" value="P:auditory behavior"/>
    <property type="evidence" value="ECO:0007669"/>
    <property type="project" value="Ensembl"/>
</dbReference>
<dbReference type="Gene3D" id="1.10.3860.10">
    <property type="entry name" value="Sodium:dicarboxylate symporter"/>
    <property type="match status" value="1"/>
</dbReference>
<dbReference type="GO" id="GO:0043005">
    <property type="term" value="C:neuron projection"/>
    <property type="evidence" value="ECO:0007669"/>
    <property type="project" value="Ensembl"/>
</dbReference>
<sequence>MHALLAAFCCSAVPAGNSPCHCLGYLPPATKSEKLCSLTPKRKYAMTKSNGEEARMGGRMERFQQGVRKRTLLAKKKVQNITKEDVKSYLFRNAFVLLTVTAVIVGTILGFALRPYKMSYREVKYFSFPGELLMRMLQMLVLPLIISSLVTGMAALDSKASGKMGMRAVVYYMTTTVIAVVIGIIIVIIIHPGKGTKENMHREGKIVQVTAADAFLDLIRNMFPPNLVEACFKQFKTNYEKKSFKVPIQPNDTLVGAVINNVSEAMETLTRIKEELVPVPGSVNGVNALGLVVFSMCFGFVIGNMKEQGQALREFFDSLNEAIMRLVAVIMWYAPLGILFLIAGKIVEMEDMGVIGGQLAMYTVTVIVGLLIHAVIVLPLLYFLVTRKNPWVFIGGLLQALVTALGTSSSSATLPITFKCLEENNGVDKRVTRFVLPVGATINMDGTALYEALAAIFIAQVNNFELNFGQIITISITATAASIGAAGIPQAGLVTMVIVLTSVGLPTDDITLIIAVDWFLDRLRTTTNVLGDSLGAGIVEHLSRHELKNRDVEMGNSVIEENEMKKPYQLIAQESEIEKPIDSETKM</sequence>
<evidence type="ECO:0000256" key="7">
    <source>
        <dbReference type="ARBA" id="ARBA00022847"/>
    </source>
</evidence>
<evidence type="ECO:0000256" key="2">
    <source>
        <dbReference type="ARBA" id="ARBA00011233"/>
    </source>
</evidence>
<keyword evidence="20" id="KW-1185">Reference proteome</keyword>
<dbReference type="GO" id="GO:0009410">
    <property type="term" value="P:response to xenobiotic stimulus"/>
    <property type="evidence" value="ECO:0007669"/>
    <property type="project" value="Ensembl"/>
</dbReference>
<dbReference type="GO" id="GO:0046677">
    <property type="term" value="P:response to antibiotic"/>
    <property type="evidence" value="ECO:0007669"/>
    <property type="project" value="Ensembl"/>
</dbReference>
<keyword evidence="7 17" id="KW-0769">Symport</keyword>
<feature type="chain" id="PRO_5036458610" description="Amino acid transporter" evidence="18">
    <location>
        <begin position="16"/>
        <end position="587"/>
    </location>
</feature>
<dbReference type="GO" id="GO:0005313">
    <property type="term" value="F:L-glutamate transmembrane transporter activity"/>
    <property type="evidence" value="ECO:0000318"/>
    <property type="project" value="GO_Central"/>
</dbReference>
<evidence type="ECO:0000256" key="17">
    <source>
        <dbReference type="RuleBase" id="RU361216"/>
    </source>
</evidence>
<name>A0A8W4F8R6_PIG</name>
<feature type="transmembrane region" description="Helical" evidence="17">
    <location>
        <begin position="322"/>
        <end position="347"/>
    </location>
</feature>
<organism evidence="19 20">
    <name type="scientific">Sus scrofa</name>
    <name type="common">Pig</name>
    <dbReference type="NCBI Taxonomy" id="9823"/>
    <lineage>
        <taxon>Eukaryota</taxon>
        <taxon>Metazoa</taxon>
        <taxon>Chordata</taxon>
        <taxon>Craniata</taxon>
        <taxon>Vertebrata</taxon>
        <taxon>Euteleostomi</taxon>
        <taxon>Mammalia</taxon>
        <taxon>Eutheria</taxon>
        <taxon>Laurasiatheria</taxon>
        <taxon>Artiodactyla</taxon>
        <taxon>Suina</taxon>
        <taxon>Suidae</taxon>
        <taxon>Sus</taxon>
    </lineage>
</organism>